<dbReference type="Proteomes" id="UP000601435">
    <property type="component" value="Unassembled WGS sequence"/>
</dbReference>
<organism evidence="1 2">
    <name type="scientific">Symbiodinium necroappetens</name>
    <dbReference type="NCBI Taxonomy" id="1628268"/>
    <lineage>
        <taxon>Eukaryota</taxon>
        <taxon>Sar</taxon>
        <taxon>Alveolata</taxon>
        <taxon>Dinophyceae</taxon>
        <taxon>Suessiales</taxon>
        <taxon>Symbiodiniaceae</taxon>
        <taxon>Symbiodinium</taxon>
    </lineage>
</organism>
<name>A0A812J8G7_9DINO</name>
<keyword evidence="2" id="KW-1185">Reference proteome</keyword>
<evidence type="ECO:0000313" key="2">
    <source>
        <dbReference type="Proteomes" id="UP000601435"/>
    </source>
</evidence>
<dbReference type="EMBL" id="CAJNJA010005754">
    <property type="protein sequence ID" value="CAE7197892.1"/>
    <property type="molecule type" value="Genomic_DNA"/>
</dbReference>
<accession>A0A812J8G7</accession>
<comment type="caution">
    <text evidence="1">The sequence shown here is derived from an EMBL/GenBank/DDBJ whole genome shotgun (WGS) entry which is preliminary data.</text>
</comment>
<gene>
    <name evidence="1" type="ORF">SNEC2469_LOCUS1428</name>
</gene>
<dbReference type="OrthoDB" id="436046at2759"/>
<protein>
    <submittedName>
        <fullName evidence="1">Uncharacterized protein</fullName>
    </submittedName>
</protein>
<sequence>MKPRPVARTKASWRRLESSRGWRQKRRLGLGVFGVHSTLVLEPATMLKAALRPWDTRVQIFMRDCPRGNAAWSHHCSLQCQALGSCEPGSEGSSRLWVDLVHMFEEAIHERWRYYQVADYLSVLVEMHRLDPDLRAAEMYVCTAPLVCSLLRAVVEKPLLAYLGMQLHVNVDRQTDQLWLMHFQAMVRDQQSNVWAAHNFALREQIRYATGMQLEVVRPRALYVQRSSKLYGTSPGKEFRRQVLFFRSSYFRLSLFLPVLEAHVDACGSQLPLALRVVRSGDDFVPFRQMGRFRAAVLFPWDPALMAFYELYSLGPALLLPRSAWIYKIQHFSGWTTFQELGAVEFPHLPEGLRADPRPFWRPETSVPETVLHWYAYSDCSRLPHLLRFESFPELFRLLLDSQRLRSARRGMRHHNRRALQSGLRWYRDAALWLLAHAEKTRMQVCEV</sequence>
<evidence type="ECO:0000313" key="1">
    <source>
        <dbReference type="EMBL" id="CAE7197892.1"/>
    </source>
</evidence>
<reference evidence="1" key="1">
    <citation type="submission" date="2021-02" db="EMBL/GenBank/DDBJ databases">
        <authorList>
            <person name="Dougan E. K."/>
            <person name="Rhodes N."/>
            <person name="Thang M."/>
            <person name="Chan C."/>
        </authorList>
    </citation>
    <scope>NUCLEOTIDE SEQUENCE</scope>
</reference>
<dbReference type="AlphaFoldDB" id="A0A812J8G7"/>
<proteinExistence type="predicted"/>